<evidence type="ECO:0000256" key="3">
    <source>
        <dbReference type="ARBA" id="ARBA00022676"/>
    </source>
</evidence>
<dbReference type="InterPro" id="IPR027791">
    <property type="entry name" value="Galactosyl_T_C"/>
</dbReference>
<reference evidence="7" key="1">
    <citation type="submission" date="2022-08" db="EMBL/GenBank/DDBJ databases">
        <title>Genome sequencing of Nocardioides sp. STR2.</title>
        <authorList>
            <person name="So Y."/>
        </authorList>
    </citation>
    <scope>NUCLEOTIDE SEQUENCE</scope>
    <source>
        <strain evidence="7">STR2</strain>
    </source>
</reference>
<evidence type="ECO:0000256" key="2">
    <source>
        <dbReference type="ARBA" id="ARBA00006739"/>
    </source>
</evidence>
<dbReference type="PANTHER" id="PTHR43179:SF12">
    <property type="entry name" value="GALACTOFURANOSYLTRANSFERASE GLFT2"/>
    <property type="match status" value="1"/>
</dbReference>
<dbReference type="EC" id="2.4.-.-" evidence="7"/>
<gene>
    <name evidence="7" type="ORF">NYO98_02570</name>
</gene>
<comment type="caution">
    <text evidence="7">The sequence shown here is derived from an EMBL/GenBank/DDBJ whole genome shotgun (WGS) entry which is preliminary data.</text>
</comment>
<comment type="similarity">
    <text evidence="2">Belongs to the glycosyltransferase 2 family.</text>
</comment>
<dbReference type="EMBL" id="JAPPUX010000001">
    <property type="protein sequence ID" value="MCY4725146.1"/>
    <property type="molecule type" value="Genomic_DNA"/>
</dbReference>
<proteinExistence type="inferred from homology"/>
<accession>A0ABT4C8K2</accession>
<dbReference type="Proteomes" id="UP001074726">
    <property type="component" value="Unassembled WGS sequence"/>
</dbReference>
<dbReference type="GO" id="GO:0016757">
    <property type="term" value="F:glycosyltransferase activity"/>
    <property type="evidence" value="ECO:0007669"/>
    <property type="project" value="UniProtKB-KW"/>
</dbReference>
<sequence>MTAPPYGTSVPGNRWDLAPAAAERRRVSVVVTHFEQQAELDRTLAALRRQTRPPDEVVVADDGSRHAPDVPAGVRLVRQADDGFRAAAARNLGVAASTGEVLVLLDADTSPEPHFLERMVALPEALPEALVVGRRRHADLAGTSPDDPVEDVAPPRELTEPAWLSEAYAGSRDLLDADDTSHRFVISAVLACSRWWYDEVGGFDETFRSYGGEDWEFAHRSWTAGGLLAHRPDAVAWHDGPDAGERAHDPAARRVETTAVADRTSAPGTTWRGLARGPADVVVTCAPTLDDTELLVTVDSLLAALPRTVVRLSEPQRELVGRDPRVVATDACLPTSARVHLEVRRGLHGDAAAWTSLLEGLDGGTGSREVAGGCAELHDLRLQRRAARWGRPDLAPAGPPVATSLHPWSEDVTLASWLGGWAGG</sequence>
<dbReference type="InterPro" id="IPR029044">
    <property type="entry name" value="Nucleotide-diphossugar_trans"/>
</dbReference>
<evidence type="ECO:0000259" key="6">
    <source>
        <dbReference type="Pfam" id="PF02709"/>
    </source>
</evidence>
<dbReference type="Pfam" id="PF00535">
    <property type="entry name" value="Glycos_transf_2"/>
    <property type="match status" value="1"/>
</dbReference>
<dbReference type="InterPro" id="IPR001173">
    <property type="entry name" value="Glyco_trans_2-like"/>
</dbReference>
<evidence type="ECO:0000313" key="8">
    <source>
        <dbReference type="Proteomes" id="UP001074726"/>
    </source>
</evidence>
<protein>
    <submittedName>
        <fullName evidence="7">Glycosyltransferase</fullName>
        <ecNumber evidence="7">2.4.-.-</ecNumber>
    </submittedName>
</protein>
<evidence type="ECO:0000256" key="1">
    <source>
        <dbReference type="ARBA" id="ARBA00004776"/>
    </source>
</evidence>
<dbReference type="PANTHER" id="PTHR43179">
    <property type="entry name" value="RHAMNOSYLTRANSFERASE WBBL"/>
    <property type="match status" value="1"/>
</dbReference>
<dbReference type="Pfam" id="PF02709">
    <property type="entry name" value="Glyco_transf_7C"/>
    <property type="match status" value="1"/>
</dbReference>
<evidence type="ECO:0000256" key="4">
    <source>
        <dbReference type="ARBA" id="ARBA00022679"/>
    </source>
</evidence>
<dbReference type="RefSeq" id="WP_268109953.1">
    <property type="nucleotide sequence ID" value="NZ_JAPPUX010000001.1"/>
</dbReference>
<organism evidence="7 8">
    <name type="scientific">Nocardioides pini</name>
    <dbReference type="NCBI Taxonomy" id="2975053"/>
    <lineage>
        <taxon>Bacteria</taxon>
        <taxon>Bacillati</taxon>
        <taxon>Actinomycetota</taxon>
        <taxon>Actinomycetes</taxon>
        <taxon>Propionibacteriales</taxon>
        <taxon>Nocardioidaceae</taxon>
        <taxon>Nocardioides</taxon>
    </lineage>
</organism>
<dbReference type="SUPFAM" id="SSF53448">
    <property type="entry name" value="Nucleotide-diphospho-sugar transferases"/>
    <property type="match status" value="1"/>
</dbReference>
<dbReference type="Gene3D" id="3.90.550.10">
    <property type="entry name" value="Spore Coat Polysaccharide Biosynthesis Protein SpsA, Chain A"/>
    <property type="match status" value="1"/>
</dbReference>
<evidence type="ECO:0000259" key="5">
    <source>
        <dbReference type="Pfam" id="PF00535"/>
    </source>
</evidence>
<keyword evidence="8" id="KW-1185">Reference proteome</keyword>
<keyword evidence="3 7" id="KW-0328">Glycosyltransferase</keyword>
<feature type="domain" description="Glycosyltransferase 2-like" evidence="5">
    <location>
        <begin position="28"/>
        <end position="140"/>
    </location>
</feature>
<evidence type="ECO:0000313" key="7">
    <source>
        <dbReference type="EMBL" id="MCY4725146.1"/>
    </source>
</evidence>
<comment type="pathway">
    <text evidence="1">Cell wall biogenesis; cell wall polysaccharide biosynthesis.</text>
</comment>
<keyword evidence="4 7" id="KW-0808">Transferase</keyword>
<name>A0ABT4C8K2_9ACTN</name>
<feature type="domain" description="Galactosyltransferase C-terminal" evidence="6">
    <location>
        <begin position="186"/>
        <end position="226"/>
    </location>
</feature>